<dbReference type="EMBL" id="GG662607">
    <property type="protein sequence ID" value="EWS73108.1"/>
    <property type="molecule type" value="Genomic_DNA"/>
</dbReference>
<protein>
    <submittedName>
        <fullName evidence="2">Transmembrane protein, putative</fullName>
    </submittedName>
</protein>
<name>W7X9N0_TETTS</name>
<dbReference type="RefSeq" id="XP_012654357.1">
    <property type="nucleotide sequence ID" value="XM_012798903.1"/>
</dbReference>
<dbReference type="Proteomes" id="UP000009168">
    <property type="component" value="Unassembled WGS sequence"/>
</dbReference>
<dbReference type="GeneID" id="24441093"/>
<keyword evidence="3" id="KW-1185">Reference proteome</keyword>
<gene>
    <name evidence="2" type="ORF">TTHERM_000922943</name>
</gene>
<dbReference type="KEGG" id="tet:TTHERM_000922943"/>
<keyword evidence="1" id="KW-0472">Membrane</keyword>
<dbReference type="AlphaFoldDB" id="W7X9N0"/>
<keyword evidence="1" id="KW-1133">Transmembrane helix</keyword>
<dbReference type="InParanoid" id="W7X9N0"/>
<evidence type="ECO:0000313" key="2">
    <source>
        <dbReference type="EMBL" id="EWS73108.1"/>
    </source>
</evidence>
<reference evidence="3" key="1">
    <citation type="journal article" date="2006" name="PLoS Biol.">
        <title>Macronuclear genome sequence of the ciliate Tetrahymena thermophila, a model eukaryote.</title>
        <authorList>
            <person name="Eisen J.A."/>
            <person name="Coyne R.S."/>
            <person name="Wu M."/>
            <person name="Wu D."/>
            <person name="Thiagarajan M."/>
            <person name="Wortman J.R."/>
            <person name="Badger J.H."/>
            <person name="Ren Q."/>
            <person name="Amedeo P."/>
            <person name="Jones K.M."/>
            <person name="Tallon L.J."/>
            <person name="Delcher A.L."/>
            <person name="Salzberg S.L."/>
            <person name="Silva J.C."/>
            <person name="Haas B.J."/>
            <person name="Majoros W.H."/>
            <person name="Farzad M."/>
            <person name="Carlton J.M."/>
            <person name="Smith R.K. Jr."/>
            <person name="Garg J."/>
            <person name="Pearlman R.E."/>
            <person name="Karrer K.M."/>
            <person name="Sun L."/>
            <person name="Manning G."/>
            <person name="Elde N.C."/>
            <person name="Turkewitz A.P."/>
            <person name="Asai D.J."/>
            <person name="Wilkes D.E."/>
            <person name="Wang Y."/>
            <person name="Cai H."/>
            <person name="Collins K."/>
            <person name="Stewart B.A."/>
            <person name="Lee S.R."/>
            <person name="Wilamowska K."/>
            <person name="Weinberg Z."/>
            <person name="Ruzzo W.L."/>
            <person name="Wloga D."/>
            <person name="Gaertig J."/>
            <person name="Frankel J."/>
            <person name="Tsao C.-C."/>
            <person name="Gorovsky M.A."/>
            <person name="Keeling P.J."/>
            <person name="Waller R.F."/>
            <person name="Patron N.J."/>
            <person name="Cherry J.M."/>
            <person name="Stover N.A."/>
            <person name="Krieger C.J."/>
            <person name="del Toro C."/>
            <person name="Ryder H.F."/>
            <person name="Williamson S.C."/>
            <person name="Barbeau R.A."/>
            <person name="Hamilton E.P."/>
            <person name="Orias E."/>
        </authorList>
    </citation>
    <scope>NUCLEOTIDE SEQUENCE [LARGE SCALE GENOMIC DNA]</scope>
    <source>
        <strain evidence="3">SB210</strain>
    </source>
</reference>
<accession>W7X9N0</accession>
<keyword evidence="1 2" id="KW-0812">Transmembrane</keyword>
<evidence type="ECO:0000313" key="3">
    <source>
        <dbReference type="Proteomes" id="UP000009168"/>
    </source>
</evidence>
<feature type="transmembrane region" description="Helical" evidence="1">
    <location>
        <begin position="156"/>
        <end position="173"/>
    </location>
</feature>
<sequence>MLISTVQLFYGNISKHFFNSGSTKVEFYTQVQQSSVPKKFFITVVNSPSDFKLTCQVDQTSPSIIGKSSLIYQGFDQLQQICQERERMISQQRLSISKPFMQFLSQAMEIILCNSYSLFRQGDLIIFNRSLHLALTSACFLDMLMSKQPLSFMHMHSNYIFVIGTFAGAFLPFY</sequence>
<organism evidence="2 3">
    <name type="scientific">Tetrahymena thermophila (strain SB210)</name>
    <dbReference type="NCBI Taxonomy" id="312017"/>
    <lineage>
        <taxon>Eukaryota</taxon>
        <taxon>Sar</taxon>
        <taxon>Alveolata</taxon>
        <taxon>Ciliophora</taxon>
        <taxon>Intramacronucleata</taxon>
        <taxon>Oligohymenophorea</taxon>
        <taxon>Hymenostomatida</taxon>
        <taxon>Tetrahymenina</taxon>
        <taxon>Tetrahymenidae</taxon>
        <taxon>Tetrahymena</taxon>
    </lineage>
</organism>
<evidence type="ECO:0000256" key="1">
    <source>
        <dbReference type="SAM" id="Phobius"/>
    </source>
</evidence>
<proteinExistence type="predicted"/>